<dbReference type="OrthoDB" id="9784013at2"/>
<dbReference type="AlphaFoldDB" id="A0A395R0I4"/>
<feature type="domain" description="Pyruvate carboxyltransferase" evidence="4">
    <location>
        <begin position="5"/>
        <end position="272"/>
    </location>
</feature>
<keyword evidence="2" id="KW-0479">Metal-binding</keyword>
<dbReference type="InterPro" id="IPR043594">
    <property type="entry name" value="HMGL"/>
</dbReference>
<evidence type="ECO:0000256" key="3">
    <source>
        <dbReference type="ARBA" id="ARBA00023239"/>
    </source>
</evidence>
<evidence type="ECO:0000313" key="6">
    <source>
        <dbReference type="Proteomes" id="UP000265411"/>
    </source>
</evidence>
<reference evidence="5 6" key="1">
    <citation type="journal article" date="2018" name="Syst. Appl. Microbiol.">
        <title>Pseudomonas gallaeciensis sp. nov., isolated from crude-oil-contaminated intertidal sand samples after the Prestige oil spill.</title>
        <authorList>
            <person name="Mulet M."/>
            <person name="Sanchez D."/>
            <person name="Rodriguez A.C."/>
            <person name="Nogales B."/>
            <person name="Bosch R."/>
            <person name="Busquets A."/>
            <person name="Gomila M."/>
            <person name="Lalucat J."/>
            <person name="Garcia-Valdes E."/>
        </authorList>
    </citation>
    <scope>NUCLEOTIDE SEQUENCE [LARGE SCALE GENOMIC DNA]</scope>
    <source>
        <strain evidence="5 6">V113</strain>
    </source>
</reference>
<protein>
    <submittedName>
        <fullName evidence="5">Hydroxymethylglutaryl-CoA lyase</fullName>
    </submittedName>
</protein>
<keyword evidence="6" id="KW-1185">Reference proteome</keyword>
<dbReference type="GO" id="GO:0046872">
    <property type="term" value="F:metal ion binding"/>
    <property type="evidence" value="ECO:0007669"/>
    <property type="project" value="UniProtKB-KW"/>
</dbReference>
<dbReference type="SUPFAM" id="SSF51569">
    <property type="entry name" value="Aldolase"/>
    <property type="match status" value="1"/>
</dbReference>
<dbReference type="GO" id="GO:0046951">
    <property type="term" value="P:ketone body biosynthetic process"/>
    <property type="evidence" value="ECO:0007669"/>
    <property type="project" value="TreeGrafter"/>
</dbReference>
<proteinExistence type="inferred from homology"/>
<dbReference type="InterPro" id="IPR000891">
    <property type="entry name" value="PYR_CT"/>
</dbReference>
<dbReference type="PROSITE" id="PS50991">
    <property type="entry name" value="PYR_CT"/>
    <property type="match status" value="1"/>
</dbReference>
<dbReference type="PANTHER" id="PTHR42738">
    <property type="entry name" value="HYDROXYMETHYLGLUTARYL-COA LYASE"/>
    <property type="match status" value="1"/>
</dbReference>
<sequence>MSVDVLINEVGPRDGLQSQGKTLTVGQRAELIGALVDAGISAIEAGSFVSPKAVPQMAGTNELYALLPAAEHVAYSALVPNMRGYDLAVAAGARTVNVVLSATETMNQKNIRMSLEQTTSVCAEIMQRCRQDGINGQAYVAVAFSCPFEGETSQSVVRSLSDRMMEAGAGKVIIADTIGAANPRQVTGLMHDLVGSISAERLSCHFHDTRGMALANVLAALNEGVREFDSSIGGLGGCPFSPGASGNLATEDLALMLESMGMDIGFAAQRLVPVVRTAERLTGITLGGHSFRWLARQVESEEQGGGA</sequence>
<dbReference type="FunFam" id="3.20.20.70:FF:000071">
    <property type="entry name" value="Hydroxymethylglutaryl-CoA lyase"/>
    <property type="match status" value="1"/>
</dbReference>
<dbReference type="NCBIfam" id="NF004283">
    <property type="entry name" value="PRK05692.1"/>
    <property type="match status" value="1"/>
</dbReference>
<evidence type="ECO:0000256" key="1">
    <source>
        <dbReference type="ARBA" id="ARBA00009405"/>
    </source>
</evidence>
<dbReference type="RefSeq" id="WP_118131435.1">
    <property type="nucleotide sequence ID" value="NZ_LMAZ01000005.1"/>
</dbReference>
<dbReference type="CDD" id="cd07938">
    <property type="entry name" value="DRE_TIM_HMGL"/>
    <property type="match status" value="1"/>
</dbReference>
<organism evidence="5 6">
    <name type="scientific">Pseudomonas abyssi</name>
    <dbReference type="NCBI Taxonomy" id="170540"/>
    <lineage>
        <taxon>Bacteria</taxon>
        <taxon>Pseudomonadati</taxon>
        <taxon>Pseudomonadota</taxon>
        <taxon>Gammaproteobacteria</taxon>
        <taxon>Pseudomonadales</taxon>
        <taxon>Pseudomonadaceae</taxon>
        <taxon>Pseudomonas</taxon>
    </lineage>
</organism>
<dbReference type="Proteomes" id="UP000265411">
    <property type="component" value="Unassembled WGS sequence"/>
</dbReference>
<dbReference type="PANTHER" id="PTHR42738:SF7">
    <property type="entry name" value="HYDROXYMETHYLGLUTARYL-COA LYASE"/>
    <property type="match status" value="1"/>
</dbReference>
<dbReference type="GO" id="GO:0004419">
    <property type="term" value="F:hydroxymethylglutaryl-CoA lyase activity"/>
    <property type="evidence" value="ECO:0007669"/>
    <property type="project" value="TreeGrafter"/>
</dbReference>
<dbReference type="InterPro" id="IPR013785">
    <property type="entry name" value="Aldolase_TIM"/>
</dbReference>
<comment type="similarity">
    <text evidence="1">Belongs to the HMG-CoA lyase family.</text>
</comment>
<dbReference type="Gene3D" id="3.20.20.70">
    <property type="entry name" value="Aldolase class I"/>
    <property type="match status" value="1"/>
</dbReference>
<gene>
    <name evidence="5" type="ORF">ASB58_14825</name>
</gene>
<dbReference type="GO" id="GO:0006552">
    <property type="term" value="P:L-leucine catabolic process"/>
    <property type="evidence" value="ECO:0007669"/>
    <property type="project" value="TreeGrafter"/>
</dbReference>
<keyword evidence="3 5" id="KW-0456">Lyase</keyword>
<name>A0A395R0I4_9PSED</name>
<accession>A0A395R0I4</accession>
<dbReference type="EMBL" id="LMAZ01000005">
    <property type="protein sequence ID" value="RGP53645.1"/>
    <property type="molecule type" value="Genomic_DNA"/>
</dbReference>
<comment type="caution">
    <text evidence="5">The sequence shown here is derived from an EMBL/GenBank/DDBJ whole genome shotgun (WGS) entry which is preliminary data.</text>
</comment>
<evidence type="ECO:0000256" key="2">
    <source>
        <dbReference type="ARBA" id="ARBA00022723"/>
    </source>
</evidence>
<dbReference type="Pfam" id="PF00682">
    <property type="entry name" value="HMGL-like"/>
    <property type="match status" value="1"/>
</dbReference>
<evidence type="ECO:0000313" key="5">
    <source>
        <dbReference type="EMBL" id="RGP53645.1"/>
    </source>
</evidence>
<evidence type="ECO:0000259" key="4">
    <source>
        <dbReference type="PROSITE" id="PS50991"/>
    </source>
</evidence>